<dbReference type="RefSeq" id="WP_234656059.1">
    <property type="nucleotide sequence ID" value="NZ_CP094997.1"/>
</dbReference>
<dbReference type="SUPFAM" id="SSF52218">
    <property type="entry name" value="Flavoproteins"/>
    <property type="match status" value="1"/>
</dbReference>
<evidence type="ECO:0000259" key="1">
    <source>
        <dbReference type="Pfam" id="PF03358"/>
    </source>
</evidence>
<organism evidence="2 3">
    <name type="scientific">Dyadobacter chenwenxiniae</name>
    <dbReference type="NCBI Taxonomy" id="2906456"/>
    <lineage>
        <taxon>Bacteria</taxon>
        <taxon>Pseudomonadati</taxon>
        <taxon>Bacteroidota</taxon>
        <taxon>Cytophagia</taxon>
        <taxon>Cytophagales</taxon>
        <taxon>Spirosomataceae</taxon>
        <taxon>Dyadobacter</taxon>
    </lineage>
</organism>
<sequence length="176" mass="18851">MKNINILGISGSLRADSTNTLILKTLAAFLPENINFQMFEGLDQIPHFSPGLSENEGVIKFRKAIRQADGVIICTPEYAFGVPGTLKNALDWTVSTGDLNDKPVSAISASPLNTGGDKALASLLLTLTALGTLHTEESSLSIPNIKLKINDLQQITDEPTLHALKAQCDNLLKIIG</sequence>
<gene>
    <name evidence="2" type="ORF">LXM26_15985</name>
</gene>
<dbReference type="Gene3D" id="3.40.50.360">
    <property type="match status" value="1"/>
</dbReference>
<dbReference type="AlphaFoldDB" id="A0A9X1TFT2"/>
<evidence type="ECO:0000313" key="3">
    <source>
        <dbReference type="Proteomes" id="UP001139000"/>
    </source>
</evidence>
<proteinExistence type="predicted"/>
<reference evidence="2" key="1">
    <citation type="submission" date="2021-12" db="EMBL/GenBank/DDBJ databases">
        <title>Novel species in genus Dyadobacter.</title>
        <authorList>
            <person name="Ma C."/>
        </authorList>
    </citation>
    <scope>NUCLEOTIDE SEQUENCE</scope>
    <source>
        <strain evidence="2">LJ419</strain>
    </source>
</reference>
<comment type="caution">
    <text evidence="2">The sequence shown here is derived from an EMBL/GenBank/DDBJ whole genome shotgun (WGS) entry which is preliminary data.</text>
</comment>
<dbReference type="Proteomes" id="UP001139000">
    <property type="component" value="Unassembled WGS sequence"/>
</dbReference>
<dbReference type="Pfam" id="PF03358">
    <property type="entry name" value="FMN_red"/>
    <property type="match status" value="1"/>
</dbReference>
<accession>A0A9X1TFT2</accession>
<dbReference type="InterPro" id="IPR029039">
    <property type="entry name" value="Flavoprotein-like_sf"/>
</dbReference>
<dbReference type="GO" id="GO:0005829">
    <property type="term" value="C:cytosol"/>
    <property type="evidence" value="ECO:0007669"/>
    <property type="project" value="TreeGrafter"/>
</dbReference>
<dbReference type="InterPro" id="IPR005025">
    <property type="entry name" value="FMN_Rdtase-like_dom"/>
</dbReference>
<dbReference type="InterPro" id="IPR050712">
    <property type="entry name" value="NAD(P)H-dep_reductase"/>
</dbReference>
<dbReference type="GO" id="GO:0010181">
    <property type="term" value="F:FMN binding"/>
    <property type="evidence" value="ECO:0007669"/>
    <property type="project" value="TreeGrafter"/>
</dbReference>
<name>A0A9X1TFT2_9BACT</name>
<feature type="domain" description="NADPH-dependent FMN reductase-like" evidence="1">
    <location>
        <begin position="5"/>
        <end position="144"/>
    </location>
</feature>
<dbReference type="EMBL" id="JAJTTC010000003">
    <property type="protein sequence ID" value="MCF0063010.1"/>
    <property type="molecule type" value="Genomic_DNA"/>
</dbReference>
<dbReference type="PANTHER" id="PTHR30543">
    <property type="entry name" value="CHROMATE REDUCTASE"/>
    <property type="match status" value="1"/>
</dbReference>
<keyword evidence="3" id="KW-1185">Reference proteome</keyword>
<dbReference type="GO" id="GO:0016491">
    <property type="term" value="F:oxidoreductase activity"/>
    <property type="evidence" value="ECO:0007669"/>
    <property type="project" value="InterPro"/>
</dbReference>
<protein>
    <submittedName>
        <fullName evidence="2">NAD(P)H-dependent oxidoreductase</fullName>
    </submittedName>
</protein>
<dbReference type="PANTHER" id="PTHR30543:SF21">
    <property type="entry name" value="NAD(P)H-DEPENDENT FMN REDUCTASE LOT6"/>
    <property type="match status" value="1"/>
</dbReference>
<evidence type="ECO:0000313" key="2">
    <source>
        <dbReference type="EMBL" id="MCF0063010.1"/>
    </source>
</evidence>